<dbReference type="InterPro" id="IPR004871">
    <property type="entry name" value="RSE1/DDB1/CPSF1_C"/>
</dbReference>
<accession>A0A0D2M162</accession>
<dbReference type="GeneID" id="25727704"/>
<dbReference type="AlphaFoldDB" id="A0A0D2M162"/>
<dbReference type="EMBL" id="KK102575">
    <property type="protein sequence ID" value="KIY97429.1"/>
    <property type="molecule type" value="Genomic_DNA"/>
</dbReference>
<dbReference type="RefSeq" id="XP_013896449.1">
    <property type="nucleotide sequence ID" value="XM_014040995.1"/>
</dbReference>
<dbReference type="GO" id="GO:0005634">
    <property type="term" value="C:nucleus"/>
    <property type="evidence" value="ECO:0007669"/>
    <property type="project" value="InterPro"/>
</dbReference>
<protein>
    <submittedName>
        <fullName evidence="3">Splicing factor 3B subunit 3</fullName>
    </submittedName>
</protein>
<feature type="domain" description="RSE1/DDB1/CPSF1 second beta-propeller" evidence="2">
    <location>
        <begin position="7"/>
        <end position="257"/>
    </location>
</feature>
<reference evidence="3 4" key="1">
    <citation type="journal article" date="2013" name="BMC Genomics">
        <title>Reconstruction of the lipid metabolism for the microalga Monoraphidium neglectum from its genome sequence reveals characteristics suitable for biofuel production.</title>
        <authorList>
            <person name="Bogen C."/>
            <person name="Al-Dilaimi A."/>
            <person name="Albersmeier A."/>
            <person name="Wichmann J."/>
            <person name="Grundmann M."/>
            <person name="Rupp O."/>
            <person name="Lauersen K.J."/>
            <person name="Blifernez-Klassen O."/>
            <person name="Kalinowski J."/>
            <person name="Goesmann A."/>
            <person name="Mussgnug J.H."/>
            <person name="Kruse O."/>
        </authorList>
    </citation>
    <scope>NUCLEOTIDE SEQUENCE [LARGE SCALE GENOMIC DNA]</scope>
    <source>
        <strain evidence="3 4">SAG 48.87</strain>
    </source>
</reference>
<proteinExistence type="predicted"/>
<dbReference type="SUPFAM" id="SSF50978">
    <property type="entry name" value="WD40 repeat-like"/>
    <property type="match status" value="1"/>
</dbReference>
<dbReference type="PANTHER" id="PTHR10644">
    <property type="entry name" value="DNA REPAIR/RNA PROCESSING CPSF FAMILY"/>
    <property type="match status" value="1"/>
</dbReference>
<dbReference type="Pfam" id="PF03178">
    <property type="entry name" value="CPSF_A"/>
    <property type="match status" value="1"/>
</dbReference>
<dbReference type="STRING" id="145388.A0A0D2M162"/>
<dbReference type="Gene3D" id="2.130.10.10">
    <property type="entry name" value="YVTN repeat-like/Quinoprotein amine dehydrogenase"/>
    <property type="match status" value="2"/>
</dbReference>
<dbReference type="Pfam" id="PF23726">
    <property type="entry name" value="Beta-prop_RSE1_2nd"/>
    <property type="match status" value="1"/>
</dbReference>
<dbReference type="KEGG" id="mng:MNEG_10532"/>
<feature type="domain" description="RSE1/DDB1/CPSF1 C-terminal" evidence="1">
    <location>
        <begin position="363"/>
        <end position="681"/>
    </location>
</feature>
<dbReference type="Proteomes" id="UP000054498">
    <property type="component" value="Unassembled WGS sequence"/>
</dbReference>
<dbReference type="InterPro" id="IPR058543">
    <property type="entry name" value="Beta-prop_RSE1/DDB1/CPSF1_2nd"/>
</dbReference>
<dbReference type="OrthoDB" id="436637at2759"/>
<dbReference type="InterPro" id="IPR015943">
    <property type="entry name" value="WD40/YVTN_repeat-like_dom_sf"/>
</dbReference>
<dbReference type="InterPro" id="IPR050358">
    <property type="entry name" value="RSE1/DDB1/CFT1"/>
</dbReference>
<dbReference type="InterPro" id="IPR036322">
    <property type="entry name" value="WD40_repeat_dom_sf"/>
</dbReference>
<evidence type="ECO:0000259" key="1">
    <source>
        <dbReference type="Pfam" id="PF03178"/>
    </source>
</evidence>
<keyword evidence="4" id="KW-1185">Reference proteome</keyword>
<evidence type="ECO:0000313" key="3">
    <source>
        <dbReference type="EMBL" id="KIY97429.1"/>
    </source>
</evidence>
<evidence type="ECO:0000313" key="4">
    <source>
        <dbReference type="Proteomes" id="UP000054498"/>
    </source>
</evidence>
<sequence>MSSCKLREILEVHANGLRHIRPDRRINEWRVPGRRSISRAATNARQVAISLSGGEITYFELDPMGQLLEMAKRDIEGDVTCLDLAPVPPGLQRCRFLCVGGYDNTVRVFSLEDGTQLRSVSTQAVQGTPESVLMLYGGTAGDEGGDSGGGGDTGMFLHVGLSNGVLMRTEVDRTTGKLSDTRQRFLGTRAPRLFPVNVRGQRSMLALSSRPWLGYSDMGRFQIMPLSYEALDFAAAFSSEQCPEGFVAVSKGALRILAVENIGETFNQVATRLRYTPRRLLVYPESPQFLIVAESDHAAVPLDQREDLAERLQAAAEAAAADGDGAESAAAAAAAARGPEFDEEVAAQEEQFGPPMGQEGQWASCLRIVDPSSLSTQCVVELDNNEAVTSMCLVRFEGGHEKGWLLAVGTAEGMTFFPTDCQAGYIRIYSILDEGSRLELLHKTQLEGIPGALVPFKGRLLAGVGPVLRLFDLGRRKLLRKCEYRQLPHHVVQLQAMGSRVYASDESVHFLRYNKRDNTFYVFADDATPRYVTATLPLDYDTVAVADKFGNLSVLRLPADVSAQVEEDPTGGKNASTLGRLNGAANKVEPIVQFHVGDTVTSLQRATLQPGGSESLLYGTIMGGVGALYPFASKEDMDFFLHLEMHLRQEHPPLSGRDHMAFRSAYFPVRHCVDGDLCGQFPSMPAAKQKAVADELERTPGEVLKKLEDMRNKIL</sequence>
<evidence type="ECO:0000259" key="2">
    <source>
        <dbReference type="Pfam" id="PF23726"/>
    </source>
</evidence>
<dbReference type="GO" id="GO:0003676">
    <property type="term" value="F:nucleic acid binding"/>
    <property type="evidence" value="ECO:0007669"/>
    <property type="project" value="InterPro"/>
</dbReference>
<organism evidence="3 4">
    <name type="scientific">Monoraphidium neglectum</name>
    <dbReference type="NCBI Taxonomy" id="145388"/>
    <lineage>
        <taxon>Eukaryota</taxon>
        <taxon>Viridiplantae</taxon>
        <taxon>Chlorophyta</taxon>
        <taxon>core chlorophytes</taxon>
        <taxon>Chlorophyceae</taxon>
        <taxon>CS clade</taxon>
        <taxon>Sphaeropleales</taxon>
        <taxon>Selenastraceae</taxon>
        <taxon>Monoraphidium</taxon>
    </lineage>
</organism>
<gene>
    <name evidence="3" type="ORF">MNEG_10532</name>
</gene>
<name>A0A0D2M162_9CHLO</name>